<protein>
    <submittedName>
        <fullName evidence="2">DUF6461 domain-containing protein</fullName>
    </submittedName>
</protein>
<name>A0ABW6X8I3_9ACTN</name>
<keyword evidence="3" id="KW-1185">Reference proteome</keyword>
<reference evidence="2 3" key="1">
    <citation type="submission" date="2024-10" db="EMBL/GenBank/DDBJ databases">
        <title>The Natural Products Discovery Center: Release of the First 8490 Sequenced Strains for Exploring Actinobacteria Biosynthetic Diversity.</title>
        <authorList>
            <person name="Kalkreuter E."/>
            <person name="Kautsar S.A."/>
            <person name="Yang D."/>
            <person name="Bader C.D."/>
            <person name="Teijaro C.N."/>
            <person name="Fluegel L."/>
            <person name="Davis C.M."/>
            <person name="Simpson J.R."/>
            <person name="Lauterbach L."/>
            <person name="Steele A.D."/>
            <person name="Gui C."/>
            <person name="Meng S."/>
            <person name="Li G."/>
            <person name="Viehrig K."/>
            <person name="Ye F."/>
            <person name="Su P."/>
            <person name="Kiefer A.F."/>
            <person name="Nichols A."/>
            <person name="Cepeda A.J."/>
            <person name="Yan W."/>
            <person name="Fan B."/>
            <person name="Jiang Y."/>
            <person name="Adhikari A."/>
            <person name="Zheng C.-J."/>
            <person name="Schuster L."/>
            <person name="Cowan T.M."/>
            <person name="Smanski M.J."/>
            <person name="Chevrette M.G."/>
            <person name="De Carvalho L.P.S."/>
            <person name="Shen B."/>
        </authorList>
    </citation>
    <scope>NUCLEOTIDE SEQUENCE [LARGE SCALE GENOMIC DNA]</scope>
    <source>
        <strain evidence="2 3">NPDC012540</strain>
    </source>
</reference>
<evidence type="ECO:0000256" key="1">
    <source>
        <dbReference type="SAM" id="MobiDB-lite"/>
    </source>
</evidence>
<evidence type="ECO:0000313" key="2">
    <source>
        <dbReference type="EMBL" id="MFF5897513.1"/>
    </source>
</evidence>
<organism evidence="2 3">
    <name type="scientific">Streptomyces argenteolus</name>
    <dbReference type="NCBI Taxonomy" id="67274"/>
    <lineage>
        <taxon>Bacteria</taxon>
        <taxon>Bacillati</taxon>
        <taxon>Actinomycetota</taxon>
        <taxon>Actinomycetes</taxon>
        <taxon>Kitasatosporales</taxon>
        <taxon>Streptomycetaceae</taxon>
        <taxon>Streptomyces</taxon>
    </lineage>
</organism>
<accession>A0ABW6X8I3</accession>
<evidence type="ECO:0000313" key="3">
    <source>
        <dbReference type="Proteomes" id="UP001602322"/>
    </source>
</evidence>
<dbReference type="Proteomes" id="UP001602322">
    <property type="component" value="Unassembled WGS sequence"/>
</dbReference>
<feature type="compositionally biased region" description="Basic and acidic residues" evidence="1">
    <location>
        <begin position="264"/>
        <end position="280"/>
    </location>
</feature>
<feature type="region of interest" description="Disordered" evidence="1">
    <location>
        <begin position="264"/>
        <end position="286"/>
    </location>
</feature>
<proteinExistence type="predicted"/>
<dbReference type="InterPro" id="IPR045592">
    <property type="entry name" value="DUF6461"/>
</dbReference>
<dbReference type="Pfam" id="PF20062">
    <property type="entry name" value="DUF6461"/>
    <property type="match status" value="1"/>
</dbReference>
<dbReference type="RefSeq" id="WP_387902742.1">
    <property type="nucleotide sequence ID" value="NZ_JBIBEG010000004.1"/>
</dbReference>
<dbReference type="EMBL" id="JBIBEG010000004">
    <property type="protein sequence ID" value="MFF5897513.1"/>
    <property type="molecule type" value="Genomic_DNA"/>
</dbReference>
<sequence>MNLVTAHDYAWIRTSPLFRHAMESGYTLTLIQGRSPHEVLRAMEAEPNGTGDGTAGLIEADEAHRAEADDDPWDESYVAGAFSAPGERGDWTLVLGFDGGLGIEGACVETLSRGGRAVAHSSNGGKPIHLFHWFEDGELRTTFEVPSVRDGNSPDELVPLLRDVGFPLTPQGEHDESAPAVDRKAAVLALAERLTGIRVTESLLQDATYELGLVPEQPAEEWTGLVIDITDAHGSRLYKEWTYEDIAAASDRARAEANAPVVITHDEPRGGTDRSERGTGEWRTGP</sequence>
<gene>
    <name evidence="2" type="ORF">ACFY8O_16470</name>
</gene>
<comment type="caution">
    <text evidence="2">The sequence shown here is derived from an EMBL/GenBank/DDBJ whole genome shotgun (WGS) entry which is preliminary data.</text>
</comment>